<comment type="similarity">
    <text evidence="1">Belongs to the protein kinase superfamily. CMGC Ser/Thr protein kinase family. CDC2/CDKX subfamily.</text>
</comment>
<keyword evidence="4" id="KW-0547">Nucleotide-binding</keyword>
<dbReference type="GO" id="GO:0005524">
    <property type="term" value="F:ATP binding"/>
    <property type="evidence" value="ECO:0007669"/>
    <property type="project" value="UniProtKB-KW"/>
</dbReference>
<organism evidence="7">
    <name type="scientific">Cyprideis torosa</name>
    <dbReference type="NCBI Taxonomy" id="163714"/>
    <lineage>
        <taxon>Eukaryota</taxon>
        <taxon>Metazoa</taxon>
        <taxon>Ecdysozoa</taxon>
        <taxon>Arthropoda</taxon>
        <taxon>Crustacea</taxon>
        <taxon>Oligostraca</taxon>
        <taxon>Ostracoda</taxon>
        <taxon>Podocopa</taxon>
        <taxon>Podocopida</taxon>
        <taxon>Cytherocopina</taxon>
        <taxon>Cytheroidea</taxon>
        <taxon>Cytherideidae</taxon>
        <taxon>Cyprideis</taxon>
    </lineage>
</organism>
<sequence>MTPPRKKAKEKYAQAFVPQWLQDPALADWLMEKPGERYEATCRFCKITFSSLIDELNDEWKELETSEEALWLWVRLRRMILLSFGISESVVWNGSKLKEMLYLHYLNFNPSFVARFHGCFWDDNHGNASLSLPSLYLVMDRYDEDLESFIHSGEEGLFSLGVIRSVMKQLAMGLQYIKRYGIVHRDLKPENILIKKQGNVVLSDFGIAKETIQNNRYHEIFVCTPAYRPPEVIFGWIPAIAAIDMWAFGCIYVEMATRKHLFDPNIQPPEKTFENYLEMSIFENLQILCHIVDTIGSPALEDVQK</sequence>
<dbReference type="GO" id="GO:0005634">
    <property type="term" value="C:nucleus"/>
    <property type="evidence" value="ECO:0007669"/>
    <property type="project" value="TreeGrafter"/>
</dbReference>
<dbReference type="GO" id="GO:0004674">
    <property type="term" value="F:protein serine/threonine kinase activity"/>
    <property type="evidence" value="ECO:0007669"/>
    <property type="project" value="UniProtKB-KW"/>
</dbReference>
<dbReference type="PANTHER" id="PTHR24056">
    <property type="entry name" value="CELL DIVISION PROTEIN KINASE"/>
    <property type="match status" value="1"/>
</dbReference>
<protein>
    <submittedName>
        <fullName evidence="7">Uncharacterized protein</fullName>
    </submittedName>
</protein>
<keyword evidence="5" id="KW-0418">Kinase</keyword>
<evidence type="ECO:0000256" key="1">
    <source>
        <dbReference type="ARBA" id="ARBA00006485"/>
    </source>
</evidence>
<proteinExistence type="inferred from homology"/>
<evidence type="ECO:0000256" key="3">
    <source>
        <dbReference type="ARBA" id="ARBA00022679"/>
    </source>
</evidence>
<evidence type="ECO:0000256" key="2">
    <source>
        <dbReference type="ARBA" id="ARBA00022527"/>
    </source>
</evidence>
<dbReference type="SUPFAM" id="SSF56112">
    <property type="entry name" value="Protein kinase-like (PK-like)"/>
    <property type="match status" value="1"/>
</dbReference>
<gene>
    <name evidence="7" type="ORF">CTOB1V02_LOCUS2310</name>
</gene>
<dbReference type="SMART" id="SM00220">
    <property type="entry name" value="S_TKc"/>
    <property type="match status" value="1"/>
</dbReference>
<dbReference type="InterPro" id="IPR000719">
    <property type="entry name" value="Prot_kinase_dom"/>
</dbReference>
<dbReference type="PROSITE" id="PS00108">
    <property type="entry name" value="PROTEIN_KINASE_ST"/>
    <property type="match status" value="1"/>
</dbReference>
<dbReference type="Pfam" id="PF00069">
    <property type="entry name" value="Pkinase"/>
    <property type="match status" value="1"/>
</dbReference>
<evidence type="ECO:0000313" key="7">
    <source>
        <dbReference type="EMBL" id="CAD7224343.1"/>
    </source>
</evidence>
<keyword evidence="2" id="KW-0723">Serine/threonine-protein kinase</keyword>
<dbReference type="InterPro" id="IPR011009">
    <property type="entry name" value="Kinase-like_dom_sf"/>
</dbReference>
<dbReference type="OrthoDB" id="1405469at2759"/>
<evidence type="ECO:0000256" key="6">
    <source>
        <dbReference type="ARBA" id="ARBA00022840"/>
    </source>
</evidence>
<dbReference type="AlphaFoldDB" id="A0A7R8W4Q2"/>
<dbReference type="PROSITE" id="PS50011">
    <property type="entry name" value="PROTEIN_KINASE_DOM"/>
    <property type="match status" value="1"/>
</dbReference>
<dbReference type="InterPro" id="IPR008271">
    <property type="entry name" value="Ser/Thr_kinase_AS"/>
</dbReference>
<dbReference type="EMBL" id="OB660352">
    <property type="protein sequence ID" value="CAD7224343.1"/>
    <property type="molecule type" value="Genomic_DNA"/>
</dbReference>
<reference evidence="7" key="1">
    <citation type="submission" date="2020-11" db="EMBL/GenBank/DDBJ databases">
        <authorList>
            <person name="Tran Van P."/>
        </authorList>
    </citation>
    <scope>NUCLEOTIDE SEQUENCE</scope>
</reference>
<keyword evidence="6" id="KW-0067">ATP-binding</keyword>
<name>A0A7R8W4Q2_9CRUS</name>
<keyword evidence="3" id="KW-0808">Transferase</keyword>
<evidence type="ECO:0000256" key="4">
    <source>
        <dbReference type="ARBA" id="ARBA00022741"/>
    </source>
</evidence>
<dbReference type="InterPro" id="IPR050108">
    <property type="entry name" value="CDK"/>
</dbReference>
<dbReference type="Gene3D" id="1.10.510.10">
    <property type="entry name" value="Transferase(Phosphotransferase) domain 1"/>
    <property type="match status" value="1"/>
</dbReference>
<accession>A0A7R8W4Q2</accession>
<evidence type="ECO:0000256" key="5">
    <source>
        <dbReference type="ARBA" id="ARBA00022777"/>
    </source>
</evidence>